<gene>
    <name evidence="2" type="ORF">REIFOR_02746</name>
</gene>
<dbReference type="Gene3D" id="3.90.190.10">
    <property type="entry name" value="Protein tyrosine phosphatase superfamily"/>
    <property type="match status" value="1"/>
</dbReference>
<protein>
    <submittedName>
        <fullName evidence="2">Protein tyrosine/serine phosphatase</fullName>
    </submittedName>
</protein>
<dbReference type="KEGG" id="rfo:REIFOR_02746"/>
<dbReference type="EMBL" id="CP011797">
    <property type="protein sequence ID" value="ATX77868.1"/>
    <property type="molecule type" value="Genomic_DNA"/>
</dbReference>
<feature type="domain" description="DSP-PTPase phosphatase fused to NAD+ Kinase" evidence="1">
    <location>
        <begin position="54"/>
        <end position="170"/>
    </location>
</feature>
<dbReference type="InterPro" id="IPR029021">
    <property type="entry name" value="Prot-tyrosine_phosphatase-like"/>
</dbReference>
<dbReference type="Proteomes" id="UP000229757">
    <property type="component" value="Chromosome"/>
</dbReference>
<evidence type="ECO:0000259" key="1">
    <source>
        <dbReference type="Pfam" id="PF22741"/>
    </source>
</evidence>
<dbReference type="OrthoDB" id="9814896at2"/>
<evidence type="ECO:0000313" key="2">
    <source>
        <dbReference type="EMBL" id="ATX77868.1"/>
    </source>
</evidence>
<accession>A0A2K8KT11</accession>
<dbReference type="InterPro" id="IPR055214">
    <property type="entry name" value="PTP-NADK"/>
</dbReference>
<dbReference type="RefSeq" id="WP_145980302.1">
    <property type="nucleotide sequence ID" value="NZ_CP011797.1"/>
</dbReference>
<dbReference type="Pfam" id="PF22741">
    <property type="entry name" value="PTP-NADK"/>
    <property type="match status" value="1"/>
</dbReference>
<proteinExistence type="predicted"/>
<keyword evidence="3" id="KW-1185">Reference proteome</keyword>
<sequence length="233" mass="26407">MNPLRKKYRARRDQWRASLHRPQSRIALHLDRHLVDHAYLRALYANFHSLDGQAYRSSQPSPRFVRKLAQQGFKAIVNLRGANSSAAFAMEAEACALTGVTLINTQLNSRRLPSVEEINRLADIFAQVDTPFVIHCKSGADRAGLASALYLLIVQQASAAEAKQQLSLKYFHLAHSKTGILGYFLDCYGQFNAQQPTPFMDWVNHHYQPERLYSGFTPSGLSSWLVDKVLHRE</sequence>
<dbReference type="AlphaFoldDB" id="A0A2K8KT11"/>
<dbReference type="SUPFAM" id="SSF52799">
    <property type="entry name" value="(Phosphotyrosine protein) phosphatases II"/>
    <property type="match status" value="1"/>
</dbReference>
<evidence type="ECO:0000313" key="3">
    <source>
        <dbReference type="Proteomes" id="UP000229757"/>
    </source>
</evidence>
<organism evidence="2 3">
    <name type="scientific">Reinekea forsetii</name>
    <dbReference type="NCBI Taxonomy" id="1336806"/>
    <lineage>
        <taxon>Bacteria</taxon>
        <taxon>Pseudomonadati</taxon>
        <taxon>Pseudomonadota</taxon>
        <taxon>Gammaproteobacteria</taxon>
        <taxon>Oceanospirillales</taxon>
        <taxon>Saccharospirillaceae</taxon>
        <taxon>Reinekea</taxon>
    </lineage>
</organism>
<reference evidence="2 3" key="1">
    <citation type="journal article" date="2017" name="Environ. Microbiol.">
        <title>Genomic and physiological analyses of 'Reinekea forsetii' reveal a versatile opportunistic lifestyle during spring algae blooms.</title>
        <authorList>
            <person name="Avci B."/>
            <person name="Hahnke R.L."/>
            <person name="Chafee M."/>
            <person name="Fischer T."/>
            <person name="Gruber-Vodicka H."/>
            <person name="Tegetmeyer H.E."/>
            <person name="Harder J."/>
            <person name="Fuchs B.M."/>
            <person name="Amann R.I."/>
            <person name="Teeling H."/>
        </authorList>
    </citation>
    <scope>NUCLEOTIDE SEQUENCE [LARGE SCALE GENOMIC DNA]</scope>
    <source>
        <strain evidence="2 3">Hel1_31_D35</strain>
    </source>
</reference>
<name>A0A2K8KT11_9GAMM</name>